<organism evidence="3">
    <name type="scientific">freshwater metagenome</name>
    <dbReference type="NCBI Taxonomy" id="449393"/>
    <lineage>
        <taxon>unclassified sequences</taxon>
        <taxon>metagenomes</taxon>
        <taxon>ecological metagenomes</taxon>
    </lineage>
</organism>
<gene>
    <name evidence="3" type="ORF">UFOPK1843_00680</name>
</gene>
<dbReference type="EMBL" id="CAEZUR010000046">
    <property type="protein sequence ID" value="CAB4608771.1"/>
    <property type="molecule type" value="Genomic_DNA"/>
</dbReference>
<reference evidence="3" key="1">
    <citation type="submission" date="2020-05" db="EMBL/GenBank/DDBJ databases">
        <authorList>
            <person name="Chiriac C."/>
            <person name="Salcher M."/>
            <person name="Ghai R."/>
            <person name="Kavagutti S V."/>
        </authorList>
    </citation>
    <scope>NUCLEOTIDE SEQUENCE</scope>
</reference>
<dbReference type="InterPro" id="IPR026881">
    <property type="entry name" value="WYL_dom"/>
</dbReference>
<feature type="domain" description="WYL" evidence="1">
    <location>
        <begin position="53"/>
        <end position="116"/>
    </location>
</feature>
<evidence type="ECO:0000259" key="1">
    <source>
        <dbReference type="Pfam" id="PF13280"/>
    </source>
</evidence>
<evidence type="ECO:0000313" key="3">
    <source>
        <dbReference type="EMBL" id="CAB4608771.1"/>
    </source>
</evidence>
<feature type="domain" description="WCX" evidence="2">
    <location>
        <begin position="149"/>
        <end position="213"/>
    </location>
</feature>
<dbReference type="PANTHER" id="PTHR34580">
    <property type="match status" value="1"/>
</dbReference>
<dbReference type="InterPro" id="IPR057727">
    <property type="entry name" value="WCX_dom"/>
</dbReference>
<dbReference type="PANTHER" id="PTHR34580:SF3">
    <property type="entry name" value="PROTEIN PAFB"/>
    <property type="match status" value="1"/>
</dbReference>
<accession>A0A6J6H5F9</accession>
<dbReference type="PROSITE" id="PS52050">
    <property type="entry name" value="WYL"/>
    <property type="match status" value="1"/>
</dbReference>
<dbReference type="AlphaFoldDB" id="A0A6J6H5F9"/>
<proteinExistence type="predicted"/>
<dbReference type="Pfam" id="PF25583">
    <property type="entry name" value="WCX"/>
    <property type="match status" value="1"/>
</dbReference>
<dbReference type="InterPro" id="IPR051534">
    <property type="entry name" value="CBASS_pafABC_assoc_protein"/>
</dbReference>
<name>A0A6J6H5F9_9ZZZZ</name>
<dbReference type="Pfam" id="PF13280">
    <property type="entry name" value="WYL"/>
    <property type="match status" value="1"/>
</dbReference>
<protein>
    <submittedName>
        <fullName evidence="3">Unannotated protein</fullName>
    </submittedName>
</protein>
<sequence>MQLLELAASVWEHAALSPEAASGITRLRAIAAVGERNLITGIAPRVTTIEPSFASLKRAIDEQITVSFRYRKADGEEAVRTVQPWQLSHTNGLWMLLGWDTERKSPRNYLLKRIHSKVDHRAENFEKPSKDAISEAKTELLSHYSGNVARIRVTPGTTAAMHFETHNQPNGETSINFLDLQLLAEELLEFGSAVKVLEPIVLKELIQKMLRQVIANHA</sequence>
<evidence type="ECO:0000259" key="2">
    <source>
        <dbReference type="Pfam" id="PF25583"/>
    </source>
</evidence>